<name>K0SS87_THAOC</name>
<accession>K0SS87</accession>
<proteinExistence type="predicted"/>
<evidence type="ECO:0000313" key="2">
    <source>
        <dbReference type="EMBL" id="EJK63931.1"/>
    </source>
</evidence>
<evidence type="ECO:0000256" key="1">
    <source>
        <dbReference type="SAM" id="MobiDB-lite"/>
    </source>
</evidence>
<dbReference type="EMBL" id="AGNL01017861">
    <property type="protein sequence ID" value="EJK63931.1"/>
    <property type="molecule type" value="Genomic_DNA"/>
</dbReference>
<protein>
    <submittedName>
        <fullName evidence="2">Uncharacterized protein</fullName>
    </submittedName>
</protein>
<feature type="compositionally biased region" description="Basic and acidic residues" evidence="1">
    <location>
        <begin position="175"/>
        <end position="195"/>
    </location>
</feature>
<feature type="compositionally biased region" description="Basic and acidic residues" evidence="1">
    <location>
        <begin position="209"/>
        <end position="221"/>
    </location>
</feature>
<sequence>MVSEAEAQGKPLHDKQCINLKPDSFRVTLVERSTAHEKDSSIEVAEGSEEEYICPGYESTLQELLTMAQTRDQRCSPTAVVISGCPGVGKTRMVRPRSNLIAQNSFSDPVRLNHRSVGQERAARRVSPRDIRRQRDGLLQEASDHRRSGCPHRRWRSCNQRKSRVRAAPGPQLDRQAHRQDNERAERRWDLHSGDHPCNVGPAPAAAGEGREVRAGRRDAAPDALPAPGR</sequence>
<feature type="compositionally biased region" description="Basic and acidic residues" evidence="1">
    <location>
        <begin position="117"/>
        <end position="147"/>
    </location>
</feature>
<dbReference type="Proteomes" id="UP000266841">
    <property type="component" value="Unassembled WGS sequence"/>
</dbReference>
<keyword evidence="3" id="KW-1185">Reference proteome</keyword>
<evidence type="ECO:0000313" key="3">
    <source>
        <dbReference type="Proteomes" id="UP000266841"/>
    </source>
</evidence>
<reference evidence="2 3" key="1">
    <citation type="journal article" date="2012" name="Genome Biol.">
        <title>Genome and low-iron response of an oceanic diatom adapted to chronic iron limitation.</title>
        <authorList>
            <person name="Lommer M."/>
            <person name="Specht M."/>
            <person name="Roy A.S."/>
            <person name="Kraemer L."/>
            <person name="Andreson R."/>
            <person name="Gutowska M.A."/>
            <person name="Wolf J."/>
            <person name="Bergner S.V."/>
            <person name="Schilhabel M.B."/>
            <person name="Klostermeier U.C."/>
            <person name="Beiko R.G."/>
            <person name="Rosenstiel P."/>
            <person name="Hippler M."/>
            <person name="Laroche J."/>
        </authorList>
    </citation>
    <scope>NUCLEOTIDE SEQUENCE [LARGE SCALE GENOMIC DNA]</scope>
    <source>
        <strain evidence="2 3">CCMP1005</strain>
    </source>
</reference>
<gene>
    <name evidence="2" type="ORF">THAOC_15384</name>
</gene>
<organism evidence="2 3">
    <name type="scientific">Thalassiosira oceanica</name>
    <name type="common">Marine diatom</name>
    <dbReference type="NCBI Taxonomy" id="159749"/>
    <lineage>
        <taxon>Eukaryota</taxon>
        <taxon>Sar</taxon>
        <taxon>Stramenopiles</taxon>
        <taxon>Ochrophyta</taxon>
        <taxon>Bacillariophyta</taxon>
        <taxon>Coscinodiscophyceae</taxon>
        <taxon>Thalassiosirophycidae</taxon>
        <taxon>Thalassiosirales</taxon>
        <taxon>Thalassiosiraceae</taxon>
        <taxon>Thalassiosira</taxon>
    </lineage>
</organism>
<feature type="non-terminal residue" evidence="2">
    <location>
        <position position="230"/>
    </location>
</feature>
<feature type="region of interest" description="Disordered" evidence="1">
    <location>
        <begin position="116"/>
        <end position="230"/>
    </location>
</feature>
<comment type="caution">
    <text evidence="2">The sequence shown here is derived from an EMBL/GenBank/DDBJ whole genome shotgun (WGS) entry which is preliminary data.</text>
</comment>
<feature type="compositionally biased region" description="Basic residues" evidence="1">
    <location>
        <begin position="148"/>
        <end position="165"/>
    </location>
</feature>
<dbReference type="AlphaFoldDB" id="K0SS87"/>